<keyword evidence="3" id="KW-1185">Reference proteome</keyword>
<dbReference type="EMBL" id="BOOH01000016">
    <property type="protein sequence ID" value="GIH75526.1"/>
    <property type="molecule type" value="Genomic_DNA"/>
</dbReference>
<accession>A0A8J3W559</accession>
<evidence type="ECO:0000313" key="2">
    <source>
        <dbReference type="EMBL" id="GIH75526.1"/>
    </source>
</evidence>
<dbReference type="Proteomes" id="UP000616724">
    <property type="component" value="Unassembled WGS sequence"/>
</dbReference>
<dbReference type="RefSeq" id="WP_203890187.1">
    <property type="nucleotide sequence ID" value="NZ_BOOH01000016.1"/>
</dbReference>
<keyword evidence="1" id="KW-1133">Transmembrane helix</keyword>
<comment type="caution">
    <text evidence="2">The sequence shown here is derived from an EMBL/GenBank/DDBJ whole genome shotgun (WGS) entry which is preliminary data.</text>
</comment>
<organism evidence="2 3">
    <name type="scientific">Planobispora longispora</name>
    <dbReference type="NCBI Taxonomy" id="28887"/>
    <lineage>
        <taxon>Bacteria</taxon>
        <taxon>Bacillati</taxon>
        <taxon>Actinomycetota</taxon>
        <taxon>Actinomycetes</taxon>
        <taxon>Streptosporangiales</taxon>
        <taxon>Streptosporangiaceae</taxon>
        <taxon>Planobispora</taxon>
    </lineage>
</organism>
<proteinExistence type="predicted"/>
<name>A0A8J3W559_9ACTN</name>
<keyword evidence="1" id="KW-0472">Membrane</keyword>
<feature type="transmembrane region" description="Helical" evidence="1">
    <location>
        <begin position="79"/>
        <end position="100"/>
    </location>
</feature>
<protein>
    <submittedName>
        <fullName evidence="2">Uncharacterized protein</fullName>
    </submittedName>
</protein>
<gene>
    <name evidence="2" type="ORF">Plo01_19550</name>
</gene>
<sequence>MVEAPVTERMSSWARAAQVIMMLQAAFGVVAGISLLVLLSGAQGGGIGPVEAGLLFAGIVLVLLTGWTAGRWNSRRAQVWTASVVLEGLILVGNVSVISFDAWSDFEVSDGFALLIPAAAFLMLLLPSTKAWFDR</sequence>
<evidence type="ECO:0000313" key="3">
    <source>
        <dbReference type="Proteomes" id="UP000616724"/>
    </source>
</evidence>
<keyword evidence="1" id="KW-0812">Transmembrane</keyword>
<dbReference type="AlphaFoldDB" id="A0A8J3W559"/>
<reference evidence="2 3" key="1">
    <citation type="submission" date="2021-01" db="EMBL/GenBank/DDBJ databases">
        <title>Whole genome shotgun sequence of Planobispora longispora NBRC 13918.</title>
        <authorList>
            <person name="Komaki H."/>
            <person name="Tamura T."/>
        </authorList>
    </citation>
    <scope>NUCLEOTIDE SEQUENCE [LARGE SCALE GENOMIC DNA]</scope>
    <source>
        <strain evidence="2 3">NBRC 13918</strain>
    </source>
</reference>
<feature type="transmembrane region" description="Helical" evidence="1">
    <location>
        <begin position="46"/>
        <end position="67"/>
    </location>
</feature>
<feature type="transmembrane region" description="Helical" evidence="1">
    <location>
        <begin position="19"/>
        <end position="40"/>
    </location>
</feature>
<evidence type="ECO:0000256" key="1">
    <source>
        <dbReference type="SAM" id="Phobius"/>
    </source>
</evidence>
<feature type="transmembrane region" description="Helical" evidence="1">
    <location>
        <begin position="112"/>
        <end position="133"/>
    </location>
</feature>